<evidence type="ECO:0000313" key="5">
    <source>
        <dbReference type="Proteomes" id="UP001207294"/>
    </source>
</evidence>
<dbReference type="SUPFAM" id="SSF50370">
    <property type="entry name" value="Ricin B-like lectins"/>
    <property type="match status" value="1"/>
</dbReference>
<dbReference type="CDD" id="cd00413">
    <property type="entry name" value="Glyco_hydrolase_16"/>
    <property type="match status" value="1"/>
</dbReference>
<dbReference type="PANTHER" id="PTHR10963">
    <property type="entry name" value="GLYCOSYL HYDROLASE-RELATED"/>
    <property type="match status" value="1"/>
</dbReference>
<feature type="domain" description="GH16" evidence="3">
    <location>
        <begin position="178"/>
        <end position="423"/>
    </location>
</feature>
<comment type="caution">
    <text evidence="4">The sequence shown here is derived from an EMBL/GenBank/DDBJ whole genome shotgun (WGS) entry which is preliminary data.</text>
</comment>
<name>A0ABT3BY01_9PSED</name>
<dbReference type="RefSeq" id="WP_263943245.1">
    <property type="nucleotide sequence ID" value="NZ_JAOXMH010000011.1"/>
</dbReference>
<dbReference type="Gene3D" id="2.60.120.200">
    <property type="match status" value="1"/>
</dbReference>
<protein>
    <submittedName>
        <fullName evidence="4">Family 16 glycosylhydrolase</fullName>
    </submittedName>
</protein>
<comment type="similarity">
    <text evidence="1">Belongs to the glycosyl hydrolase 16 family.</text>
</comment>
<proteinExistence type="inferred from homology"/>
<gene>
    <name evidence="4" type="ORF">OH718_14125</name>
</gene>
<dbReference type="InterPro" id="IPR013320">
    <property type="entry name" value="ConA-like_dom_sf"/>
</dbReference>
<accession>A0ABT3BY01</accession>
<sequence length="423" mass="46560">MASLRALSVAVLSAMISLGFAVSPAVQALQEQDAGDAPASAQIEFPDRVSTGLVNERAGSGLCMDLSANNQVVIFNPCDQSIRQKWIIEKQVGELSTIKNAGAGDNLCLFSSVDASIVNMTACNSENYTSHVYWTRILRPSGMYSLVSKVQNDYGRPGELALRADNSLTVTDPEAASGTWSWQLNGRLPDGVASTPIFADEFEGDQLDGAKWTHRLPGIRNNCKNVPETVSVRAGYLTIKTYSGLSNGILQNYCGMISTADTFLANQGYWEASVRFKRAFGVQVAFWVQTPAMEVGKPEQGVEIDVFEHGSAAESKNYNHAIHWDLYGEHHKYWAWAGLLDNLDDGKFHRFGVLWARDRYEFYVDGVMTKTVPSSVAPISLGDEFIILSSEVPRQFPPEGFGDQYSAQTDFDVDYVRVYPLSD</sequence>
<dbReference type="PROSITE" id="PS51762">
    <property type="entry name" value="GH16_2"/>
    <property type="match status" value="1"/>
</dbReference>
<dbReference type="InterPro" id="IPR000757">
    <property type="entry name" value="Beta-glucanase-like"/>
</dbReference>
<evidence type="ECO:0000259" key="3">
    <source>
        <dbReference type="PROSITE" id="PS51762"/>
    </source>
</evidence>
<dbReference type="Proteomes" id="UP001207294">
    <property type="component" value="Unassembled WGS sequence"/>
</dbReference>
<dbReference type="EMBL" id="JAOXML010000009">
    <property type="protein sequence ID" value="MCV4377737.1"/>
    <property type="molecule type" value="Genomic_DNA"/>
</dbReference>
<dbReference type="SUPFAM" id="SSF49899">
    <property type="entry name" value="Concanavalin A-like lectins/glucanases"/>
    <property type="match status" value="1"/>
</dbReference>
<keyword evidence="2" id="KW-0732">Signal</keyword>
<dbReference type="InterPro" id="IPR035992">
    <property type="entry name" value="Ricin_B-like_lectins"/>
</dbReference>
<keyword evidence="5" id="KW-1185">Reference proteome</keyword>
<dbReference type="InterPro" id="IPR050546">
    <property type="entry name" value="Glycosyl_Hydrlase_16"/>
</dbReference>
<evidence type="ECO:0000256" key="2">
    <source>
        <dbReference type="SAM" id="SignalP"/>
    </source>
</evidence>
<evidence type="ECO:0000256" key="1">
    <source>
        <dbReference type="ARBA" id="ARBA00006865"/>
    </source>
</evidence>
<reference evidence="4 5" key="1">
    <citation type="submission" date="2022-10" db="EMBL/GenBank/DDBJ databases">
        <title>Characterization of Pseudomonas capsici strains from pepper and tomato in Georgia.</title>
        <authorList>
            <person name="Zhao M."/>
            <person name="Dutta B."/>
        </authorList>
    </citation>
    <scope>NUCLEOTIDE SEQUENCE [LARGE SCALE GENOMIC DNA]</scope>
    <source>
        <strain evidence="4 5">Pc20-5</strain>
    </source>
</reference>
<evidence type="ECO:0000313" key="4">
    <source>
        <dbReference type="EMBL" id="MCV4377737.1"/>
    </source>
</evidence>
<dbReference type="PROSITE" id="PS50231">
    <property type="entry name" value="RICIN_B_LECTIN"/>
    <property type="match status" value="1"/>
</dbReference>
<feature type="signal peptide" evidence="2">
    <location>
        <begin position="1"/>
        <end position="21"/>
    </location>
</feature>
<dbReference type="Gene3D" id="2.80.10.50">
    <property type="match status" value="1"/>
</dbReference>
<organism evidence="4 5">
    <name type="scientific">Pseudomonas capsici</name>
    <dbReference type="NCBI Taxonomy" id="2810614"/>
    <lineage>
        <taxon>Bacteria</taxon>
        <taxon>Pseudomonadati</taxon>
        <taxon>Pseudomonadota</taxon>
        <taxon>Gammaproteobacteria</taxon>
        <taxon>Pseudomonadales</taxon>
        <taxon>Pseudomonadaceae</taxon>
        <taxon>Pseudomonas</taxon>
    </lineage>
</organism>
<dbReference type="PANTHER" id="PTHR10963:SF55">
    <property type="entry name" value="GLYCOSIDE HYDROLASE FAMILY 16 PROTEIN"/>
    <property type="match status" value="1"/>
</dbReference>
<dbReference type="Pfam" id="PF00722">
    <property type="entry name" value="Glyco_hydro_16"/>
    <property type="match status" value="1"/>
</dbReference>
<feature type="chain" id="PRO_5046900982" evidence="2">
    <location>
        <begin position="22"/>
        <end position="423"/>
    </location>
</feature>